<evidence type="ECO:0000313" key="5">
    <source>
        <dbReference type="Proteomes" id="UP000244081"/>
    </source>
</evidence>
<dbReference type="InterPro" id="IPR025297">
    <property type="entry name" value="DUF4159"/>
</dbReference>
<keyword evidence="1" id="KW-0472">Membrane</keyword>
<name>A0A2T5UTY0_9HYPH</name>
<dbReference type="OrthoDB" id="9773014at2"/>
<dbReference type="PANTHER" id="PTHR37464:SF1">
    <property type="entry name" value="BLL2463 PROTEIN"/>
    <property type="match status" value="1"/>
</dbReference>
<gene>
    <name evidence="4" type="ORF">C8N35_11319</name>
</gene>
<dbReference type="InterPro" id="IPR011933">
    <property type="entry name" value="Double_TM_dom"/>
</dbReference>
<feature type="transmembrane region" description="Helical" evidence="1">
    <location>
        <begin position="6"/>
        <end position="28"/>
    </location>
</feature>
<feature type="transmembrane region" description="Helical" evidence="1">
    <location>
        <begin position="630"/>
        <end position="650"/>
    </location>
</feature>
<dbReference type="SUPFAM" id="SSF52317">
    <property type="entry name" value="Class I glutamine amidotransferase-like"/>
    <property type="match status" value="1"/>
</dbReference>
<feature type="domain" description="DUF4159" evidence="3">
    <location>
        <begin position="708"/>
        <end position="927"/>
    </location>
</feature>
<organism evidence="4 5">
    <name type="scientific">Breoghania corrubedonensis</name>
    <dbReference type="NCBI Taxonomy" id="665038"/>
    <lineage>
        <taxon>Bacteria</taxon>
        <taxon>Pseudomonadati</taxon>
        <taxon>Pseudomonadota</taxon>
        <taxon>Alphaproteobacteria</taxon>
        <taxon>Hyphomicrobiales</taxon>
        <taxon>Stappiaceae</taxon>
        <taxon>Breoghania</taxon>
    </lineage>
</organism>
<dbReference type="Pfam" id="PF07584">
    <property type="entry name" value="BatA"/>
    <property type="match status" value="1"/>
</dbReference>
<dbReference type="PANTHER" id="PTHR37464">
    <property type="entry name" value="BLL2463 PROTEIN"/>
    <property type="match status" value="1"/>
</dbReference>
<dbReference type="CDD" id="cd03143">
    <property type="entry name" value="A4_beta-galactosidase_middle_domain"/>
    <property type="match status" value="1"/>
</dbReference>
<evidence type="ECO:0000256" key="1">
    <source>
        <dbReference type="SAM" id="Phobius"/>
    </source>
</evidence>
<proteinExistence type="predicted"/>
<sequence>MMFGLPLAFTSPFVLAALLSLPVIWWLLRFTPPRPKEISFPPTRLLLDVEKNEETPARSPWWLTLLRLLLAAILILALAGPVWRPLADTGGGSSGPLWLILDNGWTSAPGWDARLITAERLIDGAESEGRPVLVAASADGPGQSLNPIGAGEARERLRALEPRSWVSRPDDLLPALRAAAAETAPGAIAWLQDGLGGDPITHFAETLRDMAGDVRIGIYMPERLPAGLKGVRNDANALTATVIRDKGQSARDMSVQAIDMKGLVIAEAPARFDTGASEAEVRFELPVELRNEIARLQVEGERAAGAVQLVDERWRRRTVGLLSGDSTQRAQPLLAPLYYLRRALTPFADLREPRSLDLAQALPELIEQNVSVLLMADIGNVPPDSIDALRRWVAAGGVLVRFAGPHMAARTDDLVPVDLRSGGRALGGSLSWEQPQPLTGFSENGPFAGLAVPDDVTVRRQVLAEPDATLPDKTWASLADGTPLVTAMAIDRGWVVLFHVTADTTWSNLPLSGTFVDMLRRILAFSAARVSRSGEGEGSAKVALAPMRLLDGFGHFVSPGATARPVSVSDIDGIEPGREHPPGLYGVDDAFRALNLLKPDSELVRFDASALGSGISIESYRTAGPLDMRAGLFVVALLLLIADALAVLVLGGGWRLLQRPAGAAAALLAMGLLAGMPTDGHAQGTTATGSGRTVANEAWALDAVLTTRLAYVVTGNAQIDETSRAGLYGLSRYLESRTALEPGDPIGVRIDQDELSFFPLLYWPIDENAAKPDAQTTARIDAYMRGGGTILFDTRDEIGGTAATGGFGTSPATRKLREILSGLDIPALEPVPPDHVLTKAFYLLDEFPGRWSGGQLWVEATPETDDVSGRPVRAGDGVSPILISANDFASAWATDEIGNPLYPTVPADPMQRELAYRSGVNIVMYTLTGNYKADQVHVPALLERLGQ</sequence>
<evidence type="ECO:0000313" key="4">
    <source>
        <dbReference type="EMBL" id="PTW54979.1"/>
    </source>
</evidence>
<dbReference type="NCBIfam" id="TIGR02226">
    <property type="entry name" value="two_anch"/>
    <property type="match status" value="1"/>
</dbReference>
<feature type="transmembrane region" description="Helical" evidence="1">
    <location>
        <begin position="61"/>
        <end position="83"/>
    </location>
</feature>
<dbReference type="Gene3D" id="3.40.50.12140">
    <property type="entry name" value="Domain of unknown function DUF4159"/>
    <property type="match status" value="1"/>
</dbReference>
<dbReference type="AlphaFoldDB" id="A0A2T5UTY0"/>
<dbReference type="InterPro" id="IPR024163">
    <property type="entry name" value="Aerotolerance_reg_N"/>
</dbReference>
<dbReference type="Proteomes" id="UP000244081">
    <property type="component" value="Unassembled WGS sequence"/>
</dbReference>
<evidence type="ECO:0000259" key="2">
    <source>
        <dbReference type="Pfam" id="PF07584"/>
    </source>
</evidence>
<comment type="caution">
    <text evidence="4">The sequence shown here is derived from an EMBL/GenBank/DDBJ whole genome shotgun (WGS) entry which is preliminary data.</text>
</comment>
<accession>A0A2T5UTY0</accession>
<keyword evidence="5" id="KW-1185">Reference proteome</keyword>
<keyword evidence="1" id="KW-1133">Transmembrane helix</keyword>
<evidence type="ECO:0000259" key="3">
    <source>
        <dbReference type="Pfam" id="PF13709"/>
    </source>
</evidence>
<dbReference type="EMBL" id="QAYG01000013">
    <property type="protein sequence ID" value="PTW54979.1"/>
    <property type="molecule type" value="Genomic_DNA"/>
</dbReference>
<protein>
    <submittedName>
        <fullName evidence="4">Putative membrane protein (TIGR02226 family)</fullName>
    </submittedName>
</protein>
<dbReference type="InterPro" id="IPR029062">
    <property type="entry name" value="Class_I_gatase-like"/>
</dbReference>
<dbReference type="Gene3D" id="3.40.50.880">
    <property type="match status" value="1"/>
</dbReference>
<dbReference type="Pfam" id="PF13709">
    <property type="entry name" value="DUF4159"/>
    <property type="match status" value="1"/>
</dbReference>
<reference evidence="4 5" key="1">
    <citation type="submission" date="2018-04" db="EMBL/GenBank/DDBJ databases">
        <title>Genomic Encyclopedia of Archaeal and Bacterial Type Strains, Phase II (KMG-II): from individual species to whole genera.</title>
        <authorList>
            <person name="Goeker M."/>
        </authorList>
    </citation>
    <scope>NUCLEOTIDE SEQUENCE [LARGE SCALE GENOMIC DNA]</scope>
    <source>
        <strain evidence="4 5">DSM 23382</strain>
    </source>
</reference>
<keyword evidence="1" id="KW-0812">Transmembrane</keyword>
<dbReference type="RefSeq" id="WP_107991852.1">
    <property type="nucleotide sequence ID" value="NZ_QAYG01000013.1"/>
</dbReference>
<feature type="domain" description="Aerotolerance regulator N-terminal" evidence="2">
    <location>
        <begin position="7"/>
        <end position="81"/>
    </location>
</feature>